<name>K4KG82_SIMAS</name>
<dbReference type="RefSeq" id="WP_015046154.1">
    <property type="nucleotide sequence ID" value="NC_018868.3"/>
</dbReference>
<dbReference type="OrthoDB" id="9782449at2"/>
<evidence type="ECO:0000256" key="3">
    <source>
        <dbReference type="ARBA" id="ARBA00022723"/>
    </source>
</evidence>
<comment type="cofactor">
    <cofactor evidence="1">
        <name>Mg(2+)</name>
        <dbReference type="ChEBI" id="CHEBI:18420"/>
    </cofactor>
</comment>
<dbReference type="GO" id="GO:0016787">
    <property type="term" value="F:hydrolase activity"/>
    <property type="evidence" value="ECO:0007669"/>
    <property type="project" value="UniProtKB-KW"/>
</dbReference>
<dbReference type="SUPFAM" id="SSF56784">
    <property type="entry name" value="HAD-like"/>
    <property type="match status" value="1"/>
</dbReference>
<dbReference type="AlphaFoldDB" id="K4KG82"/>
<dbReference type="InterPro" id="IPR051600">
    <property type="entry name" value="Beta-PGM-like"/>
</dbReference>
<dbReference type="PANTHER" id="PTHR46193:SF18">
    <property type="entry name" value="HEXITOL PHOSPHATASE B"/>
    <property type="match status" value="1"/>
</dbReference>
<evidence type="ECO:0000256" key="5">
    <source>
        <dbReference type="ARBA" id="ARBA00023277"/>
    </source>
</evidence>
<protein>
    <submittedName>
        <fullName evidence="6">HAD-superfamily hydrolase</fullName>
    </submittedName>
</protein>
<dbReference type="KEGG" id="saga:M5M_03860"/>
<keyword evidence="5" id="KW-0119">Carbohydrate metabolism</keyword>
<dbReference type="Gene3D" id="1.10.150.240">
    <property type="entry name" value="Putative phosphatase, domain 2"/>
    <property type="match status" value="1"/>
</dbReference>
<dbReference type="InterPro" id="IPR041492">
    <property type="entry name" value="HAD_2"/>
</dbReference>
<dbReference type="Pfam" id="PF13419">
    <property type="entry name" value="HAD_2"/>
    <property type="match status" value="1"/>
</dbReference>
<dbReference type="Proteomes" id="UP000000466">
    <property type="component" value="Chromosome"/>
</dbReference>
<dbReference type="NCBIfam" id="TIGR01509">
    <property type="entry name" value="HAD-SF-IA-v3"/>
    <property type="match status" value="1"/>
</dbReference>
<dbReference type="HOGENOM" id="CLU_045011_13_2_6"/>
<dbReference type="STRING" id="1117647.M5M_03860"/>
<dbReference type="PANTHER" id="PTHR46193">
    <property type="entry name" value="6-PHOSPHOGLUCONATE PHOSPHATASE"/>
    <property type="match status" value="1"/>
</dbReference>
<dbReference type="EMBL" id="CP003746">
    <property type="protein sequence ID" value="AFU97981.1"/>
    <property type="molecule type" value="Genomic_DNA"/>
</dbReference>
<evidence type="ECO:0000256" key="1">
    <source>
        <dbReference type="ARBA" id="ARBA00001946"/>
    </source>
</evidence>
<dbReference type="NCBIfam" id="TIGR01549">
    <property type="entry name" value="HAD-SF-IA-v1"/>
    <property type="match status" value="1"/>
</dbReference>
<dbReference type="SFLD" id="SFLDG01135">
    <property type="entry name" value="C1.5.6:_HAD__Beta-PGM__Phospha"/>
    <property type="match status" value="1"/>
</dbReference>
<evidence type="ECO:0000256" key="4">
    <source>
        <dbReference type="ARBA" id="ARBA00022842"/>
    </source>
</evidence>
<sequence>MQYKAVLFDHDGTLADSEVVHYQFWADVLAELGVAFPEAHYRTHYTGVSELATAQHLRQTFALSPSVDSLVQAKRERAKAYHAHKHYPTLPFVEATLETLKTNGVRMAVVSGSARFALEANLEAAGLRHYFEFIASGEEVAENKPAPDVYQHALAQLQLPVADCLAVEDTCSGLTAAKAAGLVTCVIPNRFSGHQDFTAADQRFAHMGEFCQWLLNRPL</sequence>
<dbReference type="GO" id="GO:0046872">
    <property type="term" value="F:metal ion binding"/>
    <property type="evidence" value="ECO:0007669"/>
    <property type="project" value="UniProtKB-KW"/>
</dbReference>
<proteinExistence type="inferred from homology"/>
<dbReference type="SFLD" id="SFLDS00003">
    <property type="entry name" value="Haloacid_Dehalogenase"/>
    <property type="match status" value="1"/>
</dbReference>
<dbReference type="Gene3D" id="3.40.50.1000">
    <property type="entry name" value="HAD superfamily/HAD-like"/>
    <property type="match status" value="1"/>
</dbReference>
<gene>
    <name evidence="6" type="ordered locus">M5M_03860</name>
</gene>
<keyword evidence="4" id="KW-0460">Magnesium</keyword>
<organism evidence="6 7">
    <name type="scientific">Simiduia agarivorans (strain DSM 21679 / JCM 13881 / BCRC 17597 / SA1)</name>
    <dbReference type="NCBI Taxonomy" id="1117647"/>
    <lineage>
        <taxon>Bacteria</taxon>
        <taxon>Pseudomonadati</taxon>
        <taxon>Pseudomonadota</taxon>
        <taxon>Gammaproteobacteria</taxon>
        <taxon>Cellvibrionales</taxon>
        <taxon>Cellvibrionaceae</taxon>
        <taxon>Simiduia</taxon>
    </lineage>
</organism>
<accession>K4KG82</accession>
<reference evidence="6 7" key="1">
    <citation type="journal article" date="2013" name="Genome Announc.">
        <title>Complete genome sequence of Simiduia agarivorans SA1(T), a marine bacterium able to degrade a variety of polysaccharides.</title>
        <authorList>
            <person name="Lin S.Y."/>
            <person name="Shieh W.Y."/>
            <person name="Chen J.S."/>
            <person name="Tang S.L."/>
        </authorList>
    </citation>
    <scope>NUCLEOTIDE SEQUENCE [LARGE SCALE GENOMIC DNA]</scope>
    <source>
        <strain evidence="7">DSM 21679 / JCM 13881 / BCRC 17597 / SA1</strain>
    </source>
</reference>
<evidence type="ECO:0000313" key="6">
    <source>
        <dbReference type="EMBL" id="AFU97981.1"/>
    </source>
</evidence>
<dbReference type="InterPro" id="IPR023198">
    <property type="entry name" value="PGP-like_dom2"/>
</dbReference>
<keyword evidence="6" id="KW-0378">Hydrolase</keyword>
<dbReference type="SFLD" id="SFLDG01129">
    <property type="entry name" value="C1.5:_HAD__Beta-PGM__Phosphata"/>
    <property type="match status" value="1"/>
</dbReference>
<keyword evidence="7" id="KW-1185">Reference proteome</keyword>
<evidence type="ECO:0000313" key="7">
    <source>
        <dbReference type="Proteomes" id="UP000000466"/>
    </source>
</evidence>
<evidence type="ECO:0000256" key="2">
    <source>
        <dbReference type="ARBA" id="ARBA00006171"/>
    </source>
</evidence>
<dbReference type="eggNOG" id="COG0637">
    <property type="taxonomic scope" value="Bacteria"/>
</dbReference>
<comment type="similarity">
    <text evidence="2">Belongs to the HAD-like hydrolase superfamily. CbbY/CbbZ/Gph/YieH family.</text>
</comment>
<dbReference type="InterPro" id="IPR036412">
    <property type="entry name" value="HAD-like_sf"/>
</dbReference>
<dbReference type="InterPro" id="IPR023214">
    <property type="entry name" value="HAD_sf"/>
</dbReference>
<keyword evidence="3" id="KW-0479">Metal-binding</keyword>
<dbReference type="InterPro" id="IPR006439">
    <property type="entry name" value="HAD-SF_hydro_IA"/>
</dbReference>